<evidence type="ECO:0000256" key="3">
    <source>
        <dbReference type="ARBA" id="ARBA00022827"/>
    </source>
</evidence>
<evidence type="ECO:0000256" key="5">
    <source>
        <dbReference type="ARBA" id="ARBA00023157"/>
    </source>
</evidence>
<dbReference type="EMBL" id="FWXK01000002">
    <property type="protein sequence ID" value="SMC34548.1"/>
    <property type="molecule type" value="Genomic_DNA"/>
</dbReference>
<evidence type="ECO:0000259" key="11">
    <source>
        <dbReference type="Pfam" id="PF02852"/>
    </source>
</evidence>
<protein>
    <submittedName>
        <fullName evidence="13">NADPH-glutathione reductase</fullName>
    </submittedName>
</protein>
<dbReference type="SUPFAM" id="SSF55424">
    <property type="entry name" value="FAD/NAD-linked reductases, dimerisation (C-terminal) domain"/>
    <property type="match status" value="1"/>
</dbReference>
<proteinExistence type="inferred from homology"/>
<dbReference type="FunFam" id="3.30.390.30:FF:000003">
    <property type="entry name" value="Glutathione reductase"/>
    <property type="match status" value="1"/>
</dbReference>
<feature type="disulfide bond" description="Redox-active" evidence="9">
    <location>
        <begin position="41"/>
        <end position="46"/>
    </location>
</feature>
<keyword evidence="6 10" id="KW-0676">Redox-active center</keyword>
<dbReference type="GO" id="GO:0005829">
    <property type="term" value="C:cytosol"/>
    <property type="evidence" value="ECO:0007669"/>
    <property type="project" value="TreeGrafter"/>
</dbReference>
<dbReference type="GO" id="GO:0050661">
    <property type="term" value="F:NADP binding"/>
    <property type="evidence" value="ECO:0007669"/>
    <property type="project" value="InterPro"/>
</dbReference>
<evidence type="ECO:0000256" key="6">
    <source>
        <dbReference type="ARBA" id="ARBA00023284"/>
    </source>
</evidence>
<dbReference type="OrthoDB" id="9800167at2"/>
<dbReference type="Proteomes" id="UP000243884">
    <property type="component" value="Unassembled WGS sequence"/>
</dbReference>
<evidence type="ECO:0000256" key="1">
    <source>
        <dbReference type="ARBA" id="ARBA00007532"/>
    </source>
</evidence>
<feature type="binding site" evidence="8">
    <location>
        <begin position="173"/>
        <end position="180"/>
    </location>
    <ligand>
        <name>NAD(+)</name>
        <dbReference type="ChEBI" id="CHEBI:57540"/>
    </ligand>
</feature>
<dbReference type="InterPro" id="IPR023753">
    <property type="entry name" value="FAD/NAD-binding_dom"/>
</dbReference>
<evidence type="ECO:0000256" key="4">
    <source>
        <dbReference type="ARBA" id="ARBA00023002"/>
    </source>
</evidence>
<dbReference type="PIRSF" id="PIRSF000350">
    <property type="entry name" value="Mercury_reductase_MerA"/>
    <property type="match status" value="1"/>
</dbReference>
<dbReference type="PANTHER" id="PTHR42737">
    <property type="entry name" value="GLUTATHIONE REDUCTASE"/>
    <property type="match status" value="1"/>
</dbReference>
<dbReference type="GO" id="GO:0034599">
    <property type="term" value="P:cellular response to oxidative stress"/>
    <property type="evidence" value="ECO:0007669"/>
    <property type="project" value="TreeGrafter"/>
</dbReference>
<keyword evidence="2 10" id="KW-0285">Flavoprotein</keyword>
<feature type="binding site" evidence="8">
    <location>
        <position position="261"/>
    </location>
    <ligand>
        <name>NAD(+)</name>
        <dbReference type="ChEBI" id="CHEBI:57540"/>
    </ligand>
</feature>
<dbReference type="SUPFAM" id="SSF51905">
    <property type="entry name" value="FAD/NAD(P)-binding domain"/>
    <property type="match status" value="1"/>
</dbReference>
<dbReference type="PANTHER" id="PTHR42737:SF2">
    <property type="entry name" value="GLUTATHIONE REDUCTASE"/>
    <property type="match status" value="1"/>
</dbReference>
<organism evidence="13 14">
    <name type="scientific">Aerococcus suis</name>
    <dbReference type="NCBI Taxonomy" id="371602"/>
    <lineage>
        <taxon>Bacteria</taxon>
        <taxon>Bacillati</taxon>
        <taxon>Bacillota</taxon>
        <taxon>Bacilli</taxon>
        <taxon>Lactobacillales</taxon>
        <taxon>Aerococcaceae</taxon>
        <taxon>Aerococcus</taxon>
    </lineage>
</organism>
<keyword evidence="14" id="KW-1185">Reference proteome</keyword>
<name>A0A1W1YFI7_9LACT</name>
<evidence type="ECO:0000259" key="12">
    <source>
        <dbReference type="Pfam" id="PF07992"/>
    </source>
</evidence>
<dbReference type="RefSeq" id="WP_084098424.1">
    <property type="nucleotide sequence ID" value="NZ_FWXK01000002.1"/>
</dbReference>
<evidence type="ECO:0000256" key="7">
    <source>
        <dbReference type="PIRSR" id="PIRSR000350-2"/>
    </source>
</evidence>
<accession>A0A1W1YFI7</accession>
<dbReference type="InterPro" id="IPR012999">
    <property type="entry name" value="Pyr_OxRdtase_I_AS"/>
</dbReference>
<dbReference type="PRINTS" id="PR00411">
    <property type="entry name" value="PNDRDTASEI"/>
</dbReference>
<dbReference type="Pfam" id="PF02852">
    <property type="entry name" value="Pyr_redox_dim"/>
    <property type="match status" value="1"/>
</dbReference>
<sequence length="449" mass="49199">MQTYDFIAIGGGSAGIASANRAAEYGKKALIIEEKAVGGTCVNVGCVPKKIMWYGSQLNEDIKRFGPEYGIQVDNQTLDFETLRKSREAYIDRVHNSYFSGFESRGTDFVEGHANFIDNHIVEVNGEQYYGEHIAVVTGGRARLLDIPGIEHVDVSDDFFAWETLPKSVVLIGAGYIAVELAGVLNGLGVETTLAVRKERPLRDYEPTIIDALTEEMQAAGVKILTHHNVAEIVKNNDDQLTVNFQEGDSLTAEKVIYAIGREPNTDKLAIENTDIALDDKGFIKVNDYHETNVPGVYAFGDVIGKVELTPVAIKAGRTLSDHLFNGADKFYIDYDMIPTVIFSHPPIGVMGYTEAQAKEKFGADKVKTYESSFADMYSAATSNRRTVKMKLVVVGDEERVVGLHGIGFGMDEILQGFAVAINMGATKAQFDQTIAIHPTGAEEFVTMK</sequence>
<feature type="domain" description="FAD/NAD(P)-binding" evidence="12">
    <location>
        <begin position="5"/>
        <end position="317"/>
    </location>
</feature>
<keyword evidence="8" id="KW-0520">NAD</keyword>
<dbReference type="InterPro" id="IPR006322">
    <property type="entry name" value="Glutathione_Rdtase_euk/bac"/>
</dbReference>
<gene>
    <name evidence="13" type="ORF">SAMN04487984_0633</name>
</gene>
<evidence type="ECO:0000256" key="10">
    <source>
        <dbReference type="RuleBase" id="RU003691"/>
    </source>
</evidence>
<keyword evidence="5" id="KW-1015">Disulfide bond</keyword>
<dbReference type="PROSITE" id="PS00076">
    <property type="entry name" value="PYRIDINE_REDOX_1"/>
    <property type="match status" value="1"/>
</dbReference>
<feature type="domain" description="Pyridine nucleotide-disulphide oxidoreductase dimerisation" evidence="11">
    <location>
        <begin position="338"/>
        <end position="448"/>
    </location>
</feature>
<dbReference type="InterPro" id="IPR016156">
    <property type="entry name" value="FAD/NAD-linked_Rdtase_dimer_sf"/>
</dbReference>
<evidence type="ECO:0000256" key="8">
    <source>
        <dbReference type="PIRSR" id="PIRSR000350-3"/>
    </source>
</evidence>
<dbReference type="NCBIfam" id="TIGR01421">
    <property type="entry name" value="gluta_reduc_1"/>
    <property type="match status" value="1"/>
</dbReference>
<dbReference type="Pfam" id="PF07992">
    <property type="entry name" value="Pyr_redox_2"/>
    <property type="match status" value="1"/>
</dbReference>
<feature type="binding site" evidence="8">
    <location>
        <position position="50"/>
    </location>
    <ligand>
        <name>FAD</name>
        <dbReference type="ChEBI" id="CHEBI:57692"/>
    </ligand>
</feature>
<keyword evidence="3 8" id="KW-0274">FAD</keyword>
<dbReference type="GO" id="GO:0004362">
    <property type="term" value="F:glutathione-disulfide reductase (NADPH) activity"/>
    <property type="evidence" value="ECO:0007669"/>
    <property type="project" value="InterPro"/>
</dbReference>
<dbReference type="STRING" id="371602.SAMN04487984_0633"/>
<dbReference type="GO" id="GO:0045454">
    <property type="term" value="P:cell redox homeostasis"/>
    <property type="evidence" value="ECO:0007669"/>
    <property type="project" value="InterPro"/>
</dbReference>
<dbReference type="PRINTS" id="PR00368">
    <property type="entry name" value="FADPNR"/>
</dbReference>
<dbReference type="InterPro" id="IPR001100">
    <property type="entry name" value="Pyr_nuc-diS_OxRdtase"/>
</dbReference>
<dbReference type="Gene3D" id="3.50.50.60">
    <property type="entry name" value="FAD/NAD(P)-binding domain"/>
    <property type="match status" value="2"/>
</dbReference>
<dbReference type="GO" id="GO:0050660">
    <property type="term" value="F:flavin adenine dinucleotide binding"/>
    <property type="evidence" value="ECO:0007669"/>
    <property type="project" value="InterPro"/>
</dbReference>
<dbReference type="InterPro" id="IPR046952">
    <property type="entry name" value="GSHR/TRXR-like"/>
</dbReference>
<evidence type="ECO:0000256" key="9">
    <source>
        <dbReference type="PIRSR" id="PIRSR000350-4"/>
    </source>
</evidence>
<feature type="active site" description="Proton acceptor" evidence="7">
    <location>
        <position position="438"/>
    </location>
</feature>
<comment type="cofactor">
    <cofactor evidence="8">
        <name>FAD</name>
        <dbReference type="ChEBI" id="CHEBI:57692"/>
    </cofactor>
    <text evidence="8">Binds 1 FAD per subunit.</text>
</comment>
<evidence type="ECO:0000256" key="2">
    <source>
        <dbReference type="ARBA" id="ARBA00022630"/>
    </source>
</evidence>
<feature type="binding site" evidence="8">
    <location>
        <position position="302"/>
    </location>
    <ligand>
        <name>FAD</name>
        <dbReference type="ChEBI" id="CHEBI:57692"/>
    </ligand>
</feature>
<dbReference type="Gene3D" id="3.30.390.30">
    <property type="match status" value="1"/>
</dbReference>
<keyword evidence="4 10" id="KW-0560">Oxidoreductase</keyword>
<dbReference type="NCBIfam" id="NF004776">
    <property type="entry name" value="PRK06116.1"/>
    <property type="match status" value="1"/>
</dbReference>
<dbReference type="GO" id="GO:0006749">
    <property type="term" value="P:glutathione metabolic process"/>
    <property type="evidence" value="ECO:0007669"/>
    <property type="project" value="InterPro"/>
</dbReference>
<keyword evidence="8" id="KW-0547">Nucleotide-binding</keyword>
<reference evidence="14" key="1">
    <citation type="submission" date="2017-04" db="EMBL/GenBank/DDBJ databases">
        <authorList>
            <person name="Varghese N."/>
            <person name="Submissions S."/>
        </authorList>
    </citation>
    <scope>NUCLEOTIDE SEQUENCE [LARGE SCALE GENOMIC DNA]</scope>
    <source>
        <strain evidence="14">DSM 21500</strain>
    </source>
</reference>
<evidence type="ECO:0000313" key="13">
    <source>
        <dbReference type="EMBL" id="SMC34548.1"/>
    </source>
</evidence>
<comment type="similarity">
    <text evidence="1 10">Belongs to the class-I pyridine nucleotide-disulfide oxidoreductase family.</text>
</comment>
<evidence type="ECO:0000313" key="14">
    <source>
        <dbReference type="Proteomes" id="UP000243884"/>
    </source>
</evidence>
<dbReference type="InterPro" id="IPR004099">
    <property type="entry name" value="Pyr_nucl-diS_OxRdtase_dimer"/>
</dbReference>
<dbReference type="AlphaFoldDB" id="A0A1W1YFI7"/>
<dbReference type="InterPro" id="IPR036188">
    <property type="entry name" value="FAD/NAD-bd_sf"/>
</dbReference>